<dbReference type="AlphaFoldDB" id="A0A0W0EXA2"/>
<name>A0A0W0EXA2_MONRR</name>
<feature type="domain" description="FAD dependent oxidoreductase" evidence="1">
    <location>
        <begin position="46"/>
        <end position="422"/>
    </location>
</feature>
<gene>
    <name evidence="2" type="ORF">WG66_18723</name>
</gene>
<proteinExistence type="predicted"/>
<evidence type="ECO:0000313" key="2">
    <source>
        <dbReference type="EMBL" id="KTB28718.1"/>
    </source>
</evidence>
<protein>
    <recommendedName>
        <fullName evidence="1">FAD dependent oxidoreductase domain-containing protein</fullName>
    </recommendedName>
</protein>
<dbReference type="Pfam" id="PF01266">
    <property type="entry name" value="DAO"/>
    <property type="match status" value="1"/>
</dbReference>
<dbReference type="PANTHER" id="PTHR13847:SF260">
    <property type="entry name" value="FAD DEPENDENT OXIDOREDUCTASE DOMAIN-CONTAINING PROTEIN"/>
    <property type="match status" value="1"/>
</dbReference>
<dbReference type="InterPro" id="IPR006076">
    <property type="entry name" value="FAD-dep_OxRdtase"/>
</dbReference>
<evidence type="ECO:0000313" key="3">
    <source>
        <dbReference type="Proteomes" id="UP000054988"/>
    </source>
</evidence>
<accession>A0A0W0EXA2</accession>
<organism evidence="2 3">
    <name type="scientific">Moniliophthora roreri</name>
    <name type="common">Frosty pod rot fungus</name>
    <name type="synonym">Monilia roreri</name>
    <dbReference type="NCBI Taxonomy" id="221103"/>
    <lineage>
        <taxon>Eukaryota</taxon>
        <taxon>Fungi</taxon>
        <taxon>Dikarya</taxon>
        <taxon>Basidiomycota</taxon>
        <taxon>Agaricomycotina</taxon>
        <taxon>Agaricomycetes</taxon>
        <taxon>Agaricomycetidae</taxon>
        <taxon>Agaricales</taxon>
        <taxon>Marasmiineae</taxon>
        <taxon>Marasmiaceae</taxon>
        <taxon>Moniliophthora</taxon>
    </lineage>
</organism>
<dbReference type="Gene3D" id="3.50.50.60">
    <property type="entry name" value="FAD/NAD(P)-binding domain"/>
    <property type="match status" value="1"/>
</dbReference>
<dbReference type="PANTHER" id="PTHR13847">
    <property type="entry name" value="SARCOSINE DEHYDROGENASE-RELATED"/>
    <property type="match status" value="1"/>
</dbReference>
<dbReference type="Gene3D" id="3.30.9.10">
    <property type="entry name" value="D-Amino Acid Oxidase, subunit A, domain 2"/>
    <property type="match status" value="1"/>
</dbReference>
<dbReference type="GO" id="GO:0005737">
    <property type="term" value="C:cytoplasm"/>
    <property type="evidence" value="ECO:0007669"/>
    <property type="project" value="TreeGrafter"/>
</dbReference>
<dbReference type="Proteomes" id="UP000054988">
    <property type="component" value="Unassembled WGS sequence"/>
</dbReference>
<sequence>MAPTTTSNNPGYPVPNPTISFWLQGTRSSPLLGHRTTETLPENAEVAIIGSGISGASVAYFLFKSKSPPKSVVILEAREACYGATGRNGGNCGPDCFWGYPSYKKELGKEQALKVLQNEMDTLNLMTEIIEKEGIDCDFWRGRSYQVAVDDEYADQLSEAYHNFVNDGGPVEGIVKFISDPQEAKQLTRTPSAICAASSPAGSLWPYKFVAHLLNICIKDYGLNLQTNTTVRSVIQDSERWTLKTDRGDIHADKVVYATNAWTATLLPEFLGGIVPNRGQCAAIVPTKAYSGSTMVKCTMLWRQDSSNVDYMMQRPKDGIIIVGGRRWVVPEEEIVGQADDSVKLPQFTKYLKKILPTHLENWGSEVSGEGLLCDWTGIRAFTPEMVPYVGALPDKANAFICAGHSGHGMARVVSCAKGLTALIQGATWESTGLPGCFQPTPDRMAKF</sequence>
<evidence type="ECO:0000259" key="1">
    <source>
        <dbReference type="Pfam" id="PF01266"/>
    </source>
</evidence>
<comment type="caution">
    <text evidence="2">The sequence shown here is derived from an EMBL/GenBank/DDBJ whole genome shotgun (WGS) entry which is preliminary data.</text>
</comment>
<reference evidence="2 3" key="1">
    <citation type="submission" date="2015-12" db="EMBL/GenBank/DDBJ databases">
        <title>Draft genome sequence of Moniliophthora roreri, the causal agent of frosty pod rot of cacao.</title>
        <authorList>
            <person name="Aime M.C."/>
            <person name="Diaz-Valderrama J.R."/>
            <person name="Kijpornyongpan T."/>
            <person name="Phillips-Mora W."/>
        </authorList>
    </citation>
    <scope>NUCLEOTIDE SEQUENCE [LARGE SCALE GENOMIC DNA]</scope>
    <source>
        <strain evidence="2 3">MCA 2952</strain>
    </source>
</reference>
<dbReference type="eggNOG" id="ENOG502QVCU">
    <property type="taxonomic scope" value="Eukaryota"/>
</dbReference>
<dbReference type="SUPFAM" id="SSF51905">
    <property type="entry name" value="FAD/NAD(P)-binding domain"/>
    <property type="match status" value="1"/>
</dbReference>
<dbReference type="EMBL" id="LATX01002467">
    <property type="protein sequence ID" value="KTB28718.1"/>
    <property type="molecule type" value="Genomic_DNA"/>
</dbReference>
<dbReference type="InterPro" id="IPR036188">
    <property type="entry name" value="FAD/NAD-bd_sf"/>
</dbReference>